<dbReference type="PANTHER" id="PTHR42742:SF3">
    <property type="entry name" value="FRUCTOKINASE"/>
    <property type="match status" value="1"/>
</dbReference>
<organism evidence="8 9">
    <name type="scientific">Jeotgalibacillus haloalkalitolerans</name>
    <dbReference type="NCBI Taxonomy" id="3104292"/>
    <lineage>
        <taxon>Bacteria</taxon>
        <taxon>Bacillati</taxon>
        <taxon>Bacillota</taxon>
        <taxon>Bacilli</taxon>
        <taxon>Bacillales</taxon>
        <taxon>Caryophanaceae</taxon>
        <taxon>Jeotgalibacillus</taxon>
    </lineage>
</organism>
<dbReference type="PANTHER" id="PTHR42742">
    <property type="entry name" value="TRANSCRIPTIONAL REPRESSOR MPRA"/>
    <property type="match status" value="1"/>
</dbReference>
<dbReference type="CDD" id="cd24067">
    <property type="entry name" value="ASKHA_NBD_ROK_BsFRK-like"/>
    <property type="match status" value="1"/>
</dbReference>
<keyword evidence="3" id="KW-0479">Metal-binding</keyword>
<evidence type="ECO:0000313" key="8">
    <source>
        <dbReference type="EMBL" id="MDZ5710688.1"/>
    </source>
</evidence>
<evidence type="ECO:0000256" key="2">
    <source>
        <dbReference type="ARBA" id="ARBA00006479"/>
    </source>
</evidence>
<gene>
    <name evidence="8" type="ORF">UFB30_00585</name>
</gene>
<reference evidence="8 9" key="1">
    <citation type="submission" date="2023-12" db="EMBL/GenBank/DDBJ databases">
        <title>Jeotgalibacillus haloalkaliphilus sp. nov., a novel salt-tolerant bacteria, isolated from the estuary of the Fenhe River into the Yellow River.</title>
        <authorList>
            <person name="Li Y."/>
        </authorList>
    </citation>
    <scope>NUCLEOTIDE SEQUENCE [LARGE SCALE GENOMIC DNA]</scope>
    <source>
        <strain evidence="8 9">HH7-29</strain>
    </source>
</reference>
<evidence type="ECO:0000256" key="5">
    <source>
        <dbReference type="ARBA" id="ARBA00022842"/>
    </source>
</evidence>
<evidence type="ECO:0000256" key="3">
    <source>
        <dbReference type="ARBA" id="ARBA00022723"/>
    </source>
</evidence>
<dbReference type="Pfam" id="PF00480">
    <property type="entry name" value="ROK"/>
    <property type="match status" value="1"/>
</dbReference>
<accession>A0ABU5KHJ5</accession>
<dbReference type="InterPro" id="IPR043129">
    <property type="entry name" value="ATPase_NBD"/>
</dbReference>
<dbReference type="InterPro" id="IPR051804">
    <property type="entry name" value="Carb_Metab_Reg_Kinase/Isom"/>
</dbReference>
<name>A0ABU5KHJ5_9BACL</name>
<protein>
    <recommendedName>
        <fullName evidence="6">fructokinase</fullName>
        <ecNumber evidence="6">2.7.1.4</ecNumber>
    </recommendedName>
</protein>
<comment type="caution">
    <text evidence="8">The sequence shown here is derived from an EMBL/GenBank/DDBJ whole genome shotgun (WGS) entry which is preliminary data.</text>
</comment>
<dbReference type="InterPro" id="IPR000600">
    <property type="entry name" value="ROK"/>
</dbReference>
<evidence type="ECO:0000256" key="4">
    <source>
        <dbReference type="ARBA" id="ARBA00022833"/>
    </source>
</evidence>
<comment type="cofactor">
    <cofactor evidence="1">
        <name>Mg(2+)</name>
        <dbReference type="ChEBI" id="CHEBI:18420"/>
    </cofactor>
</comment>
<dbReference type="EC" id="2.7.1.4" evidence="6"/>
<evidence type="ECO:0000313" key="9">
    <source>
        <dbReference type="Proteomes" id="UP001292084"/>
    </source>
</evidence>
<keyword evidence="4" id="KW-0862">Zinc</keyword>
<keyword evidence="5" id="KW-0460">Magnesium</keyword>
<proteinExistence type="inferred from homology"/>
<dbReference type="Gene3D" id="3.30.420.40">
    <property type="match status" value="2"/>
</dbReference>
<dbReference type="Proteomes" id="UP001292084">
    <property type="component" value="Unassembled WGS sequence"/>
</dbReference>
<dbReference type="InterPro" id="IPR049874">
    <property type="entry name" value="ROK_cs"/>
</dbReference>
<dbReference type="EMBL" id="JAXQNN010000001">
    <property type="protein sequence ID" value="MDZ5710688.1"/>
    <property type="molecule type" value="Genomic_DNA"/>
</dbReference>
<sequence length="304" mass="32779">MFGGIEAGGTKFVCAVGDEKGTVMKRIQLPTADPVETMPQVIAFFRQYPIKALGVGSFGPIDLNFESPLFGHITSTPKTAWRNYPLVKVLQDELRVPVRFTTDVNAAALGEAVSGAAKGIDSCLYITVGTGIGAGAVVSGKLLQGLSHPEMGHILLRRHSQDGFKGICPYHHDCLEGMASGPAIEARWGEKAEELKEKAEVWELEGYYLAQALMQYILILSPKKIILGGGVMNQKQLFSSVYIHLKELLNDYISLPNLSEYIVSPALGDHAGITGALILARDTYPQKELTTGKGSADDGISDVF</sequence>
<comment type="similarity">
    <text evidence="2">Belongs to the ROK (NagC/XylR) family.</text>
</comment>
<evidence type="ECO:0000256" key="1">
    <source>
        <dbReference type="ARBA" id="ARBA00001946"/>
    </source>
</evidence>
<evidence type="ECO:0000256" key="7">
    <source>
        <dbReference type="ARBA" id="ARBA00048451"/>
    </source>
</evidence>
<evidence type="ECO:0000256" key="6">
    <source>
        <dbReference type="ARBA" id="ARBA00038887"/>
    </source>
</evidence>
<comment type="catalytic activity">
    <reaction evidence="7">
        <text>D-fructose + ATP = D-fructose 6-phosphate + ADP + H(+)</text>
        <dbReference type="Rhea" id="RHEA:16125"/>
        <dbReference type="ChEBI" id="CHEBI:15378"/>
        <dbReference type="ChEBI" id="CHEBI:30616"/>
        <dbReference type="ChEBI" id="CHEBI:37721"/>
        <dbReference type="ChEBI" id="CHEBI:61527"/>
        <dbReference type="ChEBI" id="CHEBI:456216"/>
        <dbReference type="EC" id="2.7.1.4"/>
    </reaction>
</comment>
<dbReference type="SUPFAM" id="SSF53067">
    <property type="entry name" value="Actin-like ATPase domain"/>
    <property type="match status" value="1"/>
</dbReference>
<keyword evidence="9" id="KW-1185">Reference proteome</keyword>
<dbReference type="RefSeq" id="WP_322419729.1">
    <property type="nucleotide sequence ID" value="NZ_JAXQNN010000001.1"/>
</dbReference>
<dbReference type="PROSITE" id="PS01125">
    <property type="entry name" value="ROK"/>
    <property type="match status" value="1"/>
</dbReference>